<geneLocation type="chloroplast" evidence="1"/>
<keyword evidence="1" id="KW-0934">Plastid</keyword>
<organism evidence="1">
    <name type="scientific">Tupiella akineta</name>
    <name type="common">Green alga</name>
    <name type="synonym">Pseudendoclonium akinetum</name>
    <dbReference type="NCBI Taxonomy" id="160070"/>
    <lineage>
        <taxon>Eukaryota</taxon>
        <taxon>Viridiplantae</taxon>
        <taxon>Chlorophyta</taxon>
        <taxon>core chlorophytes</taxon>
        <taxon>Ulvophyceae</taxon>
        <taxon>OUU clade</taxon>
        <taxon>Ulotrichales</taxon>
        <taxon>Tupiellaceae</taxon>
        <taxon>Tupiella</taxon>
    </lineage>
</organism>
<dbReference type="GeneID" id="4108839"/>
<dbReference type="AlphaFoldDB" id="Q3ZJ30"/>
<evidence type="ECO:0000313" key="1">
    <source>
        <dbReference type="EMBL" id="AAV80659.1"/>
    </source>
</evidence>
<reference evidence="1" key="4">
    <citation type="journal article" date="2006" name="BMC Biol.">
        <title>The complete chloroplast DNA sequence of the green alga Oltmannsiellopsis viridis reveals a distinctive quadripartite architecture in the chloroplast genome of early diverging ulvophytes.</title>
        <authorList>
            <person name="Pombert J.F."/>
            <person name="Lemieux C."/>
            <person name="Turmel M."/>
        </authorList>
    </citation>
    <scope>NUCLEOTIDE SEQUENCE</scope>
    <source>
        <strain evidence="1">UTEX 1912</strain>
    </source>
</reference>
<accession>Q3ZJ30</accession>
<proteinExistence type="predicted"/>
<name>Q3ZJ30_TUPAK</name>
<reference evidence="1" key="1">
    <citation type="journal article" date="2001" name="Nucleic Acids Res.">
        <title>Rapid evolution of the DNA-binding site in LAGLIDADG homing endonucleases.</title>
        <authorList>
            <person name="Lucas P."/>
            <person name="Otis C."/>
            <person name="Mercier J.P."/>
            <person name="Turmel M."/>
            <person name="Lemieux C."/>
        </authorList>
    </citation>
    <scope>NUCLEOTIDE SEQUENCE</scope>
    <source>
        <strain evidence="1">UTEX 1912</strain>
    </source>
</reference>
<keyword evidence="1" id="KW-0255">Endonuclease</keyword>
<gene>
    <name evidence="1" type="primary">orf105</name>
</gene>
<dbReference type="EMBL" id="AY835431">
    <property type="protein sequence ID" value="AAV80659.1"/>
    <property type="molecule type" value="Genomic_DNA"/>
</dbReference>
<reference evidence="1" key="2">
    <citation type="submission" date="2004-11" db="EMBL/GenBank/DDBJ databases">
        <authorList>
            <person name="Pombert J.-F."/>
            <person name="Otis C."/>
            <person name="Lemieux C."/>
            <person name="Turmel M."/>
        </authorList>
    </citation>
    <scope>NUCLEOTIDE SEQUENCE</scope>
    <source>
        <strain evidence="1">UTEX 1912</strain>
    </source>
</reference>
<dbReference type="GO" id="GO:0004519">
    <property type="term" value="F:endonuclease activity"/>
    <property type="evidence" value="ECO:0007669"/>
    <property type="project" value="UniProtKB-KW"/>
</dbReference>
<keyword evidence="1" id="KW-0378">Hydrolase</keyword>
<sequence>MNIYVDFINYLKKEEKHLLKKTNHRNLERHHIIPFHQGGFKEGPVILCTARNHALAHYYRYLVYKQKGDFVAFTMRANQKIGSSERALLAVEKNKLVGNLFWDSK</sequence>
<keyword evidence="1" id="KW-0540">Nuclease</keyword>
<keyword evidence="1" id="KW-0150">Chloroplast</keyword>
<dbReference type="RefSeq" id="YP_636237.1">
    <property type="nucleotide sequence ID" value="NC_008114.1"/>
</dbReference>
<reference evidence="1" key="3">
    <citation type="journal article" date="2005" name="Mol. Biol. Evol.">
        <title>The chloroplast genome sequence of the green alga Pseudendoclonium akinetum (Ulvophyceae) reveals unusual structural features and new insights into the branching order of chlorophyte lineages.</title>
        <authorList>
            <person name="Pombert J.F."/>
            <person name="Otis C."/>
            <person name="Lemieux C."/>
            <person name="Turmel M."/>
        </authorList>
    </citation>
    <scope>NUCLEOTIDE SEQUENCE</scope>
    <source>
        <strain evidence="1">UTEX 1912</strain>
    </source>
</reference>
<protein>
    <submittedName>
        <fullName evidence="1">Putative site-specific DNA endonuclease</fullName>
    </submittedName>
</protein>